<comment type="caution">
    <text evidence="5">The sequence shown here is derived from an EMBL/GenBank/DDBJ whole genome shotgun (WGS) entry which is preliminary data.</text>
</comment>
<evidence type="ECO:0000256" key="3">
    <source>
        <dbReference type="ARBA" id="ARBA00023163"/>
    </source>
</evidence>
<dbReference type="GO" id="GO:0045892">
    <property type="term" value="P:negative regulation of DNA-templated transcription"/>
    <property type="evidence" value="ECO:0007669"/>
    <property type="project" value="TreeGrafter"/>
</dbReference>
<dbReference type="GO" id="GO:0003677">
    <property type="term" value="F:DNA binding"/>
    <property type="evidence" value="ECO:0007669"/>
    <property type="project" value="UniProtKB-KW"/>
</dbReference>
<dbReference type="CDD" id="cd07377">
    <property type="entry name" value="WHTH_GntR"/>
    <property type="match status" value="1"/>
</dbReference>
<organism evidence="5 6">
    <name type="scientific">Jiangella anatolica</name>
    <dbReference type="NCBI Taxonomy" id="2670374"/>
    <lineage>
        <taxon>Bacteria</taxon>
        <taxon>Bacillati</taxon>
        <taxon>Actinomycetota</taxon>
        <taxon>Actinomycetes</taxon>
        <taxon>Jiangellales</taxon>
        <taxon>Jiangellaceae</taxon>
        <taxon>Jiangella</taxon>
    </lineage>
</organism>
<evidence type="ECO:0000313" key="5">
    <source>
        <dbReference type="EMBL" id="PZF81129.1"/>
    </source>
</evidence>
<dbReference type="InterPro" id="IPR036390">
    <property type="entry name" value="WH_DNA-bd_sf"/>
</dbReference>
<keyword evidence="2" id="KW-0238">DNA-binding</keyword>
<keyword evidence="3" id="KW-0804">Transcription</keyword>
<evidence type="ECO:0000259" key="4">
    <source>
        <dbReference type="PROSITE" id="PS50949"/>
    </source>
</evidence>
<sequence length="84" mass="8947">MPAFDPDPDLPGYSYVRFADFLAGEIASGRIPVGGKLPGEIELARTHKVALGTVRRAMVVLRERGLVATYPSKGSFVTGRGAES</sequence>
<keyword evidence="6" id="KW-1185">Reference proteome</keyword>
<dbReference type="PANTHER" id="PTHR44846">
    <property type="entry name" value="MANNOSYL-D-GLYCERATE TRANSPORT/METABOLISM SYSTEM REPRESSOR MNGR-RELATED"/>
    <property type="match status" value="1"/>
</dbReference>
<dbReference type="GO" id="GO:0003700">
    <property type="term" value="F:DNA-binding transcription factor activity"/>
    <property type="evidence" value="ECO:0007669"/>
    <property type="project" value="InterPro"/>
</dbReference>
<dbReference type="PANTHER" id="PTHR44846:SF1">
    <property type="entry name" value="MANNOSYL-D-GLYCERATE TRANSPORT_METABOLISM SYSTEM REPRESSOR MNGR-RELATED"/>
    <property type="match status" value="1"/>
</dbReference>
<evidence type="ECO:0000313" key="6">
    <source>
        <dbReference type="Proteomes" id="UP000248764"/>
    </source>
</evidence>
<reference evidence="5 6" key="1">
    <citation type="submission" date="2018-01" db="EMBL/GenBank/DDBJ databases">
        <title>Draft genome sequence of Jiangella sp. GTF31.</title>
        <authorList>
            <person name="Sahin N."/>
            <person name="Ay H."/>
            <person name="Saygin H."/>
        </authorList>
    </citation>
    <scope>NUCLEOTIDE SEQUENCE [LARGE SCALE GENOMIC DNA]</scope>
    <source>
        <strain evidence="5 6">GTF31</strain>
    </source>
</reference>
<dbReference type="AlphaFoldDB" id="A0A2W2BYK0"/>
<gene>
    <name evidence="5" type="ORF">C1I92_22390</name>
</gene>
<dbReference type="InterPro" id="IPR036388">
    <property type="entry name" value="WH-like_DNA-bd_sf"/>
</dbReference>
<dbReference type="SMART" id="SM00345">
    <property type="entry name" value="HTH_GNTR"/>
    <property type="match status" value="1"/>
</dbReference>
<proteinExistence type="predicted"/>
<keyword evidence="1" id="KW-0805">Transcription regulation</keyword>
<dbReference type="InterPro" id="IPR000524">
    <property type="entry name" value="Tscrpt_reg_HTH_GntR"/>
</dbReference>
<evidence type="ECO:0000256" key="2">
    <source>
        <dbReference type="ARBA" id="ARBA00023125"/>
    </source>
</evidence>
<dbReference type="RefSeq" id="WP_111256875.1">
    <property type="nucleotide sequence ID" value="NZ_POTW01000065.1"/>
</dbReference>
<dbReference type="Proteomes" id="UP000248764">
    <property type="component" value="Unassembled WGS sequence"/>
</dbReference>
<feature type="domain" description="HTH gntR-type" evidence="4">
    <location>
        <begin position="12"/>
        <end position="80"/>
    </location>
</feature>
<dbReference type="InterPro" id="IPR050679">
    <property type="entry name" value="Bact_HTH_transcr_reg"/>
</dbReference>
<dbReference type="SUPFAM" id="SSF46785">
    <property type="entry name" value="Winged helix' DNA-binding domain"/>
    <property type="match status" value="1"/>
</dbReference>
<dbReference type="EMBL" id="POTW01000065">
    <property type="protein sequence ID" value="PZF81129.1"/>
    <property type="molecule type" value="Genomic_DNA"/>
</dbReference>
<evidence type="ECO:0000256" key="1">
    <source>
        <dbReference type="ARBA" id="ARBA00023015"/>
    </source>
</evidence>
<dbReference type="Gene3D" id="1.10.10.10">
    <property type="entry name" value="Winged helix-like DNA-binding domain superfamily/Winged helix DNA-binding domain"/>
    <property type="match status" value="1"/>
</dbReference>
<dbReference type="PROSITE" id="PS50949">
    <property type="entry name" value="HTH_GNTR"/>
    <property type="match status" value="1"/>
</dbReference>
<dbReference type="Pfam" id="PF00392">
    <property type="entry name" value="GntR"/>
    <property type="match status" value="1"/>
</dbReference>
<accession>A0A2W2BYK0</accession>
<protein>
    <submittedName>
        <fullName evidence="5">GntR family transcriptional regulator</fullName>
    </submittedName>
</protein>
<name>A0A2W2BYK0_9ACTN</name>